<keyword evidence="3" id="KW-1185">Reference proteome</keyword>
<dbReference type="InterPro" id="IPR007863">
    <property type="entry name" value="Peptidase_M16_C"/>
</dbReference>
<dbReference type="InterPro" id="IPR050361">
    <property type="entry name" value="MPP/UQCRC_Complex"/>
</dbReference>
<name>A0A7I8D3Y1_9FIRM</name>
<protein>
    <submittedName>
        <fullName evidence="2">Putative inactive metalloprotease YmfF</fullName>
    </submittedName>
</protein>
<dbReference type="EMBL" id="AP023321">
    <property type="protein sequence ID" value="BCI59943.1"/>
    <property type="molecule type" value="Genomic_DNA"/>
</dbReference>
<dbReference type="Gene3D" id="3.30.830.10">
    <property type="entry name" value="Metalloenzyme, LuxS/M16 peptidase-like"/>
    <property type="match status" value="2"/>
</dbReference>
<dbReference type="RefSeq" id="WP_246441678.1">
    <property type="nucleotide sequence ID" value="NZ_AP023321.1"/>
</dbReference>
<gene>
    <name evidence="2" type="primary">ymfF</name>
    <name evidence="2" type="ORF">C12CBH8_05820</name>
</gene>
<keyword evidence="2" id="KW-0378">Hydrolase</keyword>
<evidence type="ECO:0000313" key="3">
    <source>
        <dbReference type="Proteomes" id="UP000593890"/>
    </source>
</evidence>
<dbReference type="PANTHER" id="PTHR11851:SF186">
    <property type="entry name" value="INACTIVE METALLOPROTEASE YMFF-RELATED"/>
    <property type="match status" value="1"/>
</dbReference>
<dbReference type="GO" id="GO:0046872">
    <property type="term" value="F:metal ion binding"/>
    <property type="evidence" value="ECO:0007669"/>
    <property type="project" value="InterPro"/>
</dbReference>
<keyword evidence="2" id="KW-0482">Metalloprotease</keyword>
<accession>A0A7I8D3Y1</accession>
<reference evidence="3" key="1">
    <citation type="submission" date="2020-07" db="EMBL/GenBank/DDBJ databases">
        <title>Complete genome sequencing of Clostridia bacterium strain 12CBH8.</title>
        <authorList>
            <person name="Sakamoto M."/>
            <person name="Murakami T."/>
            <person name="Mori H."/>
        </authorList>
    </citation>
    <scope>NUCLEOTIDE SEQUENCE [LARGE SCALE GENOMIC DNA]</scope>
    <source>
        <strain evidence="3">12CBH8</strain>
    </source>
</reference>
<evidence type="ECO:0000313" key="2">
    <source>
        <dbReference type="EMBL" id="BCI59943.1"/>
    </source>
</evidence>
<evidence type="ECO:0000259" key="1">
    <source>
        <dbReference type="Pfam" id="PF05193"/>
    </source>
</evidence>
<sequence>MPDLTRRSIGEGIDFLPIANHQFKTGLLTVSLHLPLQKEAAAQNAILPQLLARTCRAYPDMTALNEKLAQLYGARLFDNVGRLGENQVLSIGILFLDDRYALDDTSVSDQCAELLCDLLFDPALEDEKFRAADVEREKRVLTEVIQSEIVDKRTYSKNRCEQIMCEGEAYGVSRYGTVEQVAALTPAQVTKAWRDALENAYVSVSTLGDIKSDALVKRMQEAFSRCNRKKPERPAPQIVPAPAKVKEVAEQLPVQQAKLVLGFRTSIAEPSDEVMAARVMTALFGGTPTSKLFLNVREKLSLCYYCAARYDRQKGVLLVESGIERPNKEKAQAEILRQLDDLKQGKFTDEELAATILSVQNSFRTVSDSQFGLGNWYESQLFDRRFQSPEEAAESAGRVTRDQVIAAAKTVTLDTVYLLEGEEAKA</sequence>
<dbReference type="GO" id="GO:0006508">
    <property type="term" value="P:proteolysis"/>
    <property type="evidence" value="ECO:0007669"/>
    <property type="project" value="UniProtKB-KW"/>
</dbReference>
<dbReference type="SUPFAM" id="SSF63411">
    <property type="entry name" value="LuxS/MPP-like metallohydrolase"/>
    <property type="match status" value="2"/>
</dbReference>
<feature type="domain" description="Peptidase M16 C-terminal" evidence="1">
    <location>
        <begin position="184"/>
        <end position="355"/>
    </location>
</feature>
<keyword evidence="2" id="KW-0645">Protease</keyword>
<dbReference type="AlphaFoldDB" id="A0A7I8D3Y1"/>
<dbReference type="KEGG" id="sman:C12CBH8_05820"/>
<proteinExistence type="predicted"/>
<organism evidence="2 3">
    <name type="scientific">Solibaculum mannosilyticum</name>
    <dbReference type="NCBI Taxonomy" id="2780922"/>
    <lineage>
        <taxon>Bacteria</taxon>
        <taxon>Bacillati</taxon>
        <taxon>Bacillota</taxon>
        <taxon>Clostridia</taxon>
        <taxon>Eubacteriales</taxon>
        <taxon>Oscillospiraceae</taxon>
        <taxon>Solibaculum</taxon>
    </lineage>
</organism>
<dbReference type="Proteomes" id="UP000593890">
    <property type="component" value="Chromosome"/>
</dbReference>
<dbReference type="PANTHER" id="PTHR11851">
    <property type="entry name" value="METALLOPROTEASE"/>
    <property type="match status" value="1"/>
</dbReference>
<dbReference type="NCBIfam" id="NF047422">
    <property type="entry name" value="YfmF_fam"/>
    <property type="match status" value="1"/>
</dbReference>
<dbReference type="GO" id="GO:0008237">
    <property type="term" value="F:metallopeptidase activity"/>
    <property type="evidence" value="ECO:0007669"/>
    <property type="project" value="UniProtKB-KW"/>
</dbReference>
<dbReference type="Pfam" id="PF05193">
    <property type="entry name" value="Peptidase_M16_C"/>
    <property type="match status" value="1"/>
</dbReference>
<dbReference type="InterPro" id="IPR011249">
    <property type="entry name" value="Metalloenz_LuxS/M16"/>
</dbReference>